<protein>
    <submittedName>
        <fullName evidence="2">Uncharacterized protein</fullName>
    </submittedName>
</protein>
<keyword evidence="1" id="KW-0472">Membrane</keyword>
<organism evidence="2">
    <name type="scientific">Trichophyton rubrum CBS 288.86</name>
    <dbReference type="NCBI Taxonomy" id="1215330"/>
    <lineage>
        <taxon>Eukaryota</taxon>
        <taxon>Fungi</taxon>
        <taxon>Dikarya</taxon>
        <taxon>Ascomycota</taxon>
        <taxon>Pezizomycotina</taxon>
        <taxon>Eurotiomycetes</taxon>
        <taxon>Eurotiomycetidae</taxon>
        <taxon>Onygenales</taxon>
        <taxon>Arthrodermataceae</taxon>
        <taxon>Trichophyton</taxon>
    </lineage>
</organism>
<feature type="transmembrane region" description="Helical" evidence="1">
    <location>
        <begin position="48"/>
        <end position="65"/>
    </location>
</feature>
<dbReference type="AlphaFoldDB" id="A0A022VRR8"/>
<proteinExistence type="predicted"/>
<dbReference type="Proteomes" id="UP000023758">
    <property type="component" value="Unassembled WGS sequence"/>
</dbReference>
<evidence type="ECO:0000313" key="2">
    <source>
        <dbReference type="EMBL" id="EZF48755.1"/>
    </source>
</evidence>
<feature type="transmembrane region" description="Helical" evidence="1">
    <location>
        <begin position="85"/>
        <end position="106"/>
    </location>
</feature>
<keyword evidence="1" id="KW-0812">Transmembrane</keyword>
<dbReference type="HOGENOM" id="CLU_1797827_0_0_1"/>
<gene>
    <name evidence="2" type="ORF">H103_07679</name>
</gene>
<feature type="transmembrane region" description="Helical" evidence="1">
    <location>
        <begin position="16"/>
        <end position="36"/>
    </location>
</feature>
<dbReference type="EMBL" id="KK207921">
    <property type="protein sequence ID" value="EZF48755.1"/>
    <property type="molecule type" value="Genomic_DNA"/>
</dbReference>
<reference evidence="2" key="1">
    <citation type="submission" date="2014-02" db="EMBL/GenBank/DDBJ databases">
        <title>The Genome Sequence of Trichophyton rubrum (morphotype fischeri) CBS 288.86.</title>
        <authorList>
            <consortium name="The Broad Institute Genomics Platform"/>
            <person name="Cuomo C.A."/>
            <person name="White T.C."/>
            <person name="Graser Y."/>
            <person name="Martinez-Rossi N."/>
            <person name="Heitman J."/>
            <person name="Young S.K."/>
            <person name="Zeng Q."/>
            <person name="Gargeya S."/>
            <person name="Abouelleil A."/>
            <person name="Alvarado L."/>
            <person name="Chapman S.B."/>
            <person name="Gainer-Dewar J."/>
            <person name="Goldberg J."/>
            <person name="Griggs A."/>
            <person name="Gujja S."/>
            <person name="Hansen M."/>
            <person name="Howarth C."/>
            <person name="Imamovic A."/>
            <person name="Larimer J."/>
            <person name="Martinez D."/>
            <person name="Murphy C."/>
            <person name="Pearson M.D."/>
            <person name="Persinoti G."/>
            <person name="Poon T."/>
            <person name="Priest M."/>
            <person name="Roberts A.D."/>
            <person name="Saif S."/>
            <person name="Shea T.D."/>
            <person name="Sykes S.N."/>
            <person name="Wortman J."/>
            <person name="Nusbaum C."/>
            <person name="Birren B."/>
        </authorList>
    </citation>
    <scope>NUCLEOTIDE SEQUENCE [LARGE SCALE GENOMIC DNA]</scope>
    <source>
        <strain evidence="2">CBS 288.86</strain>
    </source>
</reference>
<sequence>MEITVTLQAVRKKVDFSLPFLPFLLAHLTLVFFRFFRFFRFFAFFSRFFPPSLALFFTSLLTNKLQYQSKALVPALRPFFPFLRLHLVILPLLAVFPFLFFFLLPFNLQPSTSPSSTTHRTPPPPPTPAPPFVTGTVDALQLCS</sequence>
<name>A0A022VRR8_TRIRU</name>
<evidence type="ECO:0000256" key="1">
    <source>
        <dbReference type="SAM" id="Phobius"/>
    </source>
</evidence>
<keyword evidence="1" id="KW-1133">Transmembrane helix</keyword>
<accession>A0A022VRR8</accession>